<reference evidence="2 3" key="1">
    <citation type="submission" date="2018-05" db="EMBL/GenBank/DDBJ databases">
        <title>Complete genome sequence of Pseudomonas kribbensis 46-2(T).</title>
        <authorList>
            <person name="Jeong H."/>
            <person name="Lee S.-G."/>
            <person name="Rha E."/>
            <person name="Kim H."/>
        </authorList>
    </citation>
    <scope>NUCLEOTIDE SEQUENCE [LARGE SCALE GENOMIC DNA]</scope>
    <source>
        <strain evidence="2 3">46-2</strain>
    </source>
</reference>
<dbReference type="InterPro" id="IPR051200">
    <property type="entry name" value="Host-pathogen_enzymatic-act"/>
</dbReference>
<dbReference type="Proteomes" id="UP000253720">
    <property type="component" value="Chromosome"/>
</dbReference>
<dbReference type="EMBL" id="CP029608">
    <property type="protein sequence ID" value="AXI61608.1"/>
    <property type="molecule type" value="Genomic_DNA"/>
</dbReference>
<organism evidence="2 3">
    <name type="scientific">Pseudomonas kribbensis</name>
    <dbReference type="NCBI Taxonomy" id="1628086"/>
    <lineage>
        <taxon>Bacteria</taxon>
        <taxon>Pseudomonadati</taxon>
        <taxon>Pseudomonadota</taxon>
        <taxon>Gammaproteobacteria</taxon>
        <taxon>Pseudomonadales</taxon>
        <taxon>Pseudomonadaceae</taxon>
        <taxon>Pseudomonas</taxon>
    </lineage>
</organism>
<gene>
    <name evidence="2" type="ORF">DLD99_14370</name>
</gene>
<keyword evidence="1" id="KW-0732">Signal</keyword>
<feature type="chain" id="PRO_5016880678" description="YncE family protein" evidence="1">
    <location>
        <begin position="26"/>
        <end position="354"/>
    </location>
</feature>
<dbReference type="SUPFAM" id="SSF51004">
    <property type="entry name" value="C-terminal (heme d1) domain of cytochrome cd1-nitrite reductase"/>
    <property type="match status" value="1"/>
</dbReference>
<dbReference type="PANTHER" id="PTHR47197:SF3">
    <property type="entry name" value="DIHYDRO-HEME D1 DEHYDROGENASE"/>
    <property type="match status" value="1"/>
</dbReference>
<dbReference type="KEGG" id="pke:DLD99_14370"/>
<evidence type="ECO:0000313" key="3">
    <source>
        <dbReference type="Proteomes" id="UP000253720"/>
    </source>
</evidence>
<accession>A0A345RQP2</accession>
<dbReference type="InterPro" id="IPR011048">
    <property type="entry name" value="Haem_d1_sf"/>
</dbReference>
<evidence type="ECO:0008006" key="4">
    <source>
        <dbReference type="Google" id="ProtNLM"/>
    </source>
</evidence>
<dbReference type="RefSeq" id="WP_114882993.1">
    <property type="nucleotide sequence ID" value="NZ_CP029608.1"/>
</dbReference>
<feature type="signal peptide" evidence="1">
    <location>
        <begin position="1"/>
        <end position="25"/>
    </location>
</feature>
<dbReference type="InterPro" id="IPR015943">
    <property type="entry name" value="WD40/YVTN_repeat-like_dom_sf"/>
</dbReference>
<protein>
    <recommendedName>
        <fullName evidence="4">YncE family protein</fullName>
    </recommendedName>
</protein>
<keyword evidence="3" id="KW-1185">Reference proteome</keyword>
<evidence type="ECO:0000256" key="1">
    <source>
        <dbReference type="SAM" id="SignalP"/>
    </source>
</evidence>
<evidence type="ECO:0000313" key="2">
    <source>
        <dbReference type="EMBL" id="AXI61608.1"/>
    </source>
</evidence>
<dbReference type="PANTHER" id="PTHR47197">
    <property type="entry name" value="PROTEIN NIRF"/>
    <property type="match status" value="1"/>
</dbReference>
<dbReference type="AlphaFoldDB" id="A0A345RQP2"/>
<sequence>MVFAKTWRALAILTVCLSGTQYAEADAPLLYTLNAAKALPGDGHSWGFAALQPQSAQLFVARRENGLSVFDVDKQKLLKTLDNSAGANAVAFVPERNRAYIANMDGTLGIVALDRLQVLQRLKLDSGNLNNLVYDASRDRLIVTSGRRGDHSTLYLIDAKTDRLTDAVDIPAQKLDGPVILENGHFIVPMRDEDKVAVLSGAKLEQQQFWTFKGCSKPSALAVDKSRQRLFVACRGADPTLVVADLKTGKTLSTLPIGRAVNALAYDREKDQLLVPSGADASLAIVQRDDQGQYQLRGTVGTRPWAHNMVLDAQRGQAYLFTADFTQPAPSREQPKPDPAFHPDTFTVLTYKAQ</sequence>
<dbReference type="Gene3D" id="2.130.10.10">
    <property type="entry name" value="YVTN repeat-like/Quinoprotein amine dehydrogenase"/>
    <property type="match status" value="2"/>
</dbReference>
<proteinExistence type="predicted"/>
<name>A0A345RQP2_9PSED</name>